<evidence type="ECO:0000256" key="1">
    <source>
        <dbReference type="SAM" id="MobiDB-lite"/>
    </source>
</evidence>
<dbReference type="InterPro" id="IPR027417">
    <property type="entry name" value="P-loop_NTPase"/>
</dbReference>
<dbReference type="SUPFAM" id="SSF52540">
    <property type="entry name" value="P-loop containing nucleoside triphosphate hydrolases"/>
    <property type="match status" value="1"/>
</dbReference>
<dbReference type="EMBL" id="VIAE01000005">
    <property type="protein sequence ID" value="TVY12243.1"/>
    <property type="molecule type" value="Genomic_DNA"/>
</dbReference>
<accession>A0A559KJD5</accession>
<dbReference type="Gene3D" id="3.40.50.300">
    <property type="entry name" value="P-loop containing nucleotide triphosphate hydrolases"/>
    <property type="match status" value="1"/>
</dbReference>
<dbReference type="Proteomes" id="UP000320078">
    <property type="component" value="Unassembled WGS sequence"/>
</dbReference>
<keyword evidence="3" id="KW-1185">Reference proteome</keyword>
<comment type="caution">
    <text evidence="2">The sequence shown here is derived from an EMBL/GenBank/DDBJ whole genome shotgun (WGS) entry which is preliminary data.</text>
</comment>
<sequence length="273" mass="31964">MQTNHIDQIDEAIKSRFTYNIEVKPGNKEERKQFFEFLIKKRDNPYSNEAKQYLYDVINESLEGLLPTQAFKKANRTLENLLRSTVLIFAQNRGKVEPIRDAINIEDLKEAYKMNISPDISILDKIEKKIKPKRNEPKQEANKKTLSEELKNIKYVANKKKNAVVAEDAKILNDDIKTEQYCDVLLMPLRQNRKVYQGDKIKFNTQFTKDIKEIKDQKEIQELNQAKKEIDQIFDDIDSELLRQINDIETKKQKLTSNTNSTTPKQNTPKGDK</sequence>
<evidence type="ECO:0000313" key="2">
    <source>
        <dbReference type="EMBL" id="TVY12243.1"/>
    </source>
</evidence>
<organism evidence="2 3">
    <name type="scientific">Candidatus Phytoplasma pini</name>
    <dbReference type="NCBI Taxonomy" id="267362"/>
    <lineage>
        <taxon>Bacteria</taxon>
        <taxon>Bacillati</taxon>
        <taxon>Mycoplasmatota</taxon>
        <taxon>Mollicutes</taxon>
        <taxon>Acholeplasmatales</taxon>
        <taxon>Acholeplasmataceae</taxon>
        <taxon>Candidatus Phytoplasma</taxon>
    </lineage>
</organism>
<feature type="region of interest" description="Disordered" evidence="1">
    <location>
        <begin position="250"/>
        <end position="273"/>
    </location>
</feature>
<evidence type="ECO:0000313" key="3">
    <source>
        <dbReference type="Proteomes" id="UP000320078"/>
    </source>
</evidence>
<proteinExistence type="predicted"/>
<gene>
    <name evidence="2" type="ORF">MDPP_00251</name>
</gene>
<dbReference type="AlphaFoldDB" id="A0A559KJD5"/>
<feature type="compositionally biased region" description="Polar residues" evidence="1">
    <location>
        <begin position="255"/>
        <end position="273"/>
    </location>
</feature>
<dbReference type="Gene3D" id="1.10.8.60">
    <property type="match status" value="1"/>
</dbReference>
<name>A0A559KJD5_9MOLU</name>
<protein>
    <submittedName>
        <fullName evidence="2">Uncharacterized protein</fullName>
    </submittedName>
</protein>
<reference evidence="2 3" key="1">
    <citation type="submission" date="2019-06" db="EMBL/GenBank/DDBJ databases">
        <title>Draft Genome Sequence of Candidatus Phytoplasma pini-Related Strain MDPP: A Resource for Comparative Genomics of Gymnosperm-infecting Phytoplasmas.</title>
        <authorList>
            <person name="Cai W."/>
            <person name="Costanzo S."/>
            <person name="Shao J."/>
            <person name="Zhao Y."/>
            <person name="Davis R."/>
        </authorList>
    </citation>
    <scope>NUCLEOTIDE SEQUENCE [LARGE SCALE GENOMIC DNA]</scope>
    <source>
        <strain evidence="2 3">MDPP</strain>
    </source>
</reference>